<comment type="subcellular location">
    <subcellularLocation>
        <location evidence="1 7">Cell membrane</location>
        <topology evidence="1 7">Multi-pass membrane protein</topology>
    </subcellularLocation>
</comment>
<evidence type="ECO:0000313" key="10">
    <source>
        <dbReference type="Proteomes" id="UP000321484"/>
    </source>
</evidence>
<keyword evidence="3" id="KW-1003">Cell membrane</keyword>
<evidence type="ECO:0000256" key="6">
    <source>
        <dbReference type="ARBA" id="ARBA00023136"/>
    </source>
</evidence>
<feature type="transmembrane region" description="Helical" evidence="7">
    <location>
        <begin position="94"/>
        <end position="115"/>
    </location>
</feature>
<feature type="transmembrane region" description="Helical" evidence="7">
    <location>
        <begin position="250"/>
        <end position="271"/>
    </location>
</feature>
<dbReference type="PROSITE" id="PS50928">
    <property type="entry name" value="ABC_TM1"/>
    <property type="match status" value="1"/>
</dbReference>
<dbReference type="Proteomes" id="UP000321484">
    <property type="component" value="Unassembled WGS sequence"/>
</dbReference>
<dbReference type="Pfam" id="PF00528">
    <property type="entry name" value="BPD_transp_1"/>
    <property type="match status" value="1"/>
</dbReference>
<dbReference type="SUPFAM" id="SSF161098">
    <property type="entry name" value="MetI-like"/>
    <property type="match status" value="1"/>
</dbReference>
<dbReference type="InterPro" id="IPR000515">
    <property type="entry name" value="MetI-like"/>
</dbReference>
<evidence type="ECO:0000259" key="8">
    <source>
        <dbReference type="PROSITE" id="PS50928"/>
    </source>
</evidence>
<evidence type="ECO:0000256" key="1">
    <source>
        <dbReference type="ARBA" id="ARBA00004651"/>
    </source>
</evidence>
<dbReference type="PANTHER" id="PTHR30193">
    <property type="entry name" value="ABC TRANSPORTER PERMEASE PROTEIN"/>
    <property type="match status" value="1"/>
</dbReference>
<keyword evidence="4 7" id="KW-0812">Transmembrane</keyword>
<sequence>MLTPAIVLLAWWFVTPIVQSVVLSFQQVSKFRFDERTFVGLQNYSELFADDAFRRSLGITATFVLFVVPAQTVLAILVAATLQGVARGRTLFRTVFFVPYMTSTVAITTIFMQLFVKGGPVSSTLARFGTPDVTWYADTGMALIFLVIVYVYMFVGLYIVIFVGGMESIPASLYEAATMDGAGVVRRFWHVTLPGLRPYAVFVVVAGVIQAIQVFDQAYVISGGTVLGSPAGATSTIVVFIYQQAFRLNAIGYGSAATVVLLATVIIAGVISRRIAPKEA</sequence>
<keyword evidence="2 7" id="KW-0813">Transport</keyword>
<feature type="transmembrane region" description="Helical" evidence="7">
    <location>
        <begin position="57"/>
        <end position="82"/>
    </location>
</feature>
<evidence type="ECO:0000256" key="2">
    <source>
        <dbReference type="ARBA" id="ARBA00022448"/>
    </source>
</evidence>
<dbReference type="Gene3D" id="1.10.3720.10">
    <property type="entry name" value="MetI-like"/>
    <property type="match status" value="1"/>
</dbReference>
<evidence type="ECO:0000256" key="4">
    <source>
        <dbReference type="ARBA" id="ARBA00022692"/>
    </source>
</evidence>
<proteinExistence type="inferred from homology"/>
<protein>
    <submittedName>
        <fullName evidence="9">Sugar ABC transporter permease</fullName>
    </submittedName>
</protein>
<dbReference type="EMBL" id="BJYK01000014">
    <property type="protein sequence ID" value="GEN81618.1"/>
    <property type="molecule type" value="Genomic_DNA"/>
</dbReference>
<dbReference type="AlphaFoldDB" id="A0A511Z2D9"/>
<keyword evidence="10" id="KW-1185">Reference proteome</keyword>
<evidence type="ECO:0000256" key="5">
    <source>
        <dbReference type="ARBA" id="ARBA00022989"/>
    </source>
</evidence>
<dbReference type="GO" id="GO:0055085">
    <property type="term" value="P:transmembrane transport"/>
    <property type="evidence" value="ECO:0007669"/>
    <property type="project" value="InterPro"/>
</dbReference>
<feature type="domain" description="ABC transmembrane type-1" evidence="8">
    <location>
        <begin position="53"/>
        <end position="272"/>
    </location>
</feature>
<name>A0A511Z2D9_9CELL</name>
<dbReference type="PANTHER" id="PTHR30193:SF37">
    <property type="entry name" value="INNER MEMBRANE ABC TRANSPORTER PERMEASE PROTEIN YCJO"/>
    <property type="match status" value="1"/>
</dbReference>
<dbReference type="InterPro" id="IPR051393">
    <property type="entry name" value="ABC_transporter_permease"/>
</dbReference>
<dbReference type="InterPro" id="IPR035906">
    <property type="entry name" value="MetI-like_sf"/>
</dbReference>
<evidence type="ECO:0000256" key="7">
    <source>
        <dbReference type="RuleBase" id="RU363032"/>
    </source>
</evidence>
<keyword evidence="6 7" id="KW-0472">Membrane</keyword>
<feature type="transmembrane region" description="Helical" evidence="7">
    <location>
        <begin position="221"/>
        <end position="243"/>
    </location>
</feature>
<feature type="transmembrane region" description="Helical" evidence="7">
    <location>
        <begin position="196"/>
        <end position="215"/>
    </location>
</feature>
<dbReference type="CDD" id="cd06261">
    <property type="entry name" value="TM_PBP2"/>
    <property type="match status" value="1"/>
</dbReference>
<gene>
    <name evidence="9" type="ORF">AFE02nite_33520</name>
</gene>
<evidence type="ECO:0000256" key="3">
    <source>
        <dbReference type="ARBA" id="ARBA00022475"/>
    </source>
</evidence>
<reference evidence="9 10" key="1">
    <citation type="submission" date="2019-07" db="EMBL/GenBank/DDBJ databases">
        <title>Whole genome shotgun sequence of Actinotalea fermentans NBRC 105374.</title>
        <authorList>
            <person name="Hosoyama A."/>
            <person name="Uohara A."/>
            <person name="Ohji S."/>
            <person name="Ichikawa N."/>
        </authorList>
    </citation>
    <scope>NUCLEOTIDE SEQUENCE [LARGE SCALE GENOMIC DNA]</scope>
    <source>
        <strain evidence="9 10">NBRC 105374</strain>
    </source>
</reference>
<comment type="similarity">
    <text evidence="7">Belongs to the binding-protein-dependent transport system permease family.</text>
</comment>
<evidence type="ECO:0000313" key="9">
    <source>
        <dbReference type="EMBL" id="GEN81618.1"/>
    </source>
</evidence>
<dbReference type="GO" id="GO:0005886">
    <property type="term" value="C:plasma membrane"/>
    <property type="evidence" value="ECO:0007669"/>
    <property type="project" value="UniProtKB-SubCell"/>
</dbReference>
<keyword evidence="5 7" id="KW-1133">Transmembrane helix</keyword>
<feature type="transmembrane region" description="Helical" evidence="7">
    <location>
        <begin position="135"/>
        <end position="163"/>
    </location>
</feature>
<accession>A0A511Z2D9</accession>
<dbReference type="RefSeq" id="WP_052113396.1">
    <property type="nucleotide sequence ID" value="NZ_BJYK01000014.1"/>
</dbReference>
<organism evidence="9 10">
    <name type="scientific">Actinotalea fermentans</name>
    <dbReference type="NCBI Taxonomy" id="43671"/>
    <lineage>
        <taxon>Bacteria</taxon>
        <taxon>Bacillati</taxon>
        <taxon>Actinomycetota</taxon>
        <taxon>Actinomycetes</taxon>
        <taxon>Micrococcales</taxon>
        <taxon>Cellulomonadaceae</taxon>
        <taxon>Actinotalea</taxon>
    </lineage>
</organism>
<comment type="caution">
    <text evidence="9">The sequence shown here is derived from an EMBL/GenBank/DDBJ whole genome shotgun (WGS) entry which is preliminary data.</text>
</comment>